<dbReference type="EnsemblMetazoa" id="GAUT027505-RA">
    <property type="protein sequence ID" value="GAUT027505-PA"/>
    <property type="gene ID" value="GAUT027505"/>
</dbReference>
<feature type="region of interest" description="Disordered" evidence="1">
    <location>
        <begin position="106"/>
        <end position="144"/>
    </location>
</feature>
<dbReference type="Proteomes" id="UP000078200">
    <property type="component" value="Unassembled WGS sequence"/>
</dbReference>
<feature type="region of interest" description="Disordered" evidence="1">
    <location>
        <begin position="218"/>
        <end position="268"/>
    </location>
</feature>
<dbReference type="AlphaFoldDB" id="A0A1A9V6H6"/>
<name>A0A1A9V6H6_GLOAU</name>
<feature type="region of interest" description="Disordered" evidence="1">
    <location>
        <begin position="21"/>
        <end position="74"/>
    </location>
</feature>
<protein>
    <submittedName>
        <fullName evidence="2">Uncharacterized protein</fullName>
    </submittedName>
</protein>
<feature type="compositionally biased region" description="Basic and acidic residues" evidence="1">
    <location>
        <begin position="243"/>
        <end position="268"/>
    </location>
</feature>
<dbReference type="VEuPathDB" id="VectorBase:GAUT027505"/>
<sequence length="344" mass="38800">MKVKLNTCSNFCAPFSIAARQTTPNQPSSNRSMGWKGFPNVSKASASGELPPGRELRERDVAATGGKRNKNERLQRRRWEQLETEGQDLSVFKIYGDSSEVYTAGSIVEEEEQEQREKKNDNLGGTENTATAGEKRSEEKGEDGASISNAVVMQFMQQQIQQMQQGLQKGCEGGRLRKQSGAGKLSQRELYEVKPPSQKKRRLNSNLDSYLRLPINSKAGAQHKRHIKEHKSRKLPAGCGRQKHVEKTVTTPDSRKDHEERRSEEQNGKENIVVRRIMVETNVKFSKEGVGIAQLANHNLKLIFYCDCITSMYKDPNLINSSKLRVMATLLHKHKADKTTSVFQ</sequence>
<keyword evidence="3" id="KW-1185">Reference proteome</keyword>
<feature type="compositionally biased region" description="Polar residues" evidence="1">
    <location>
        <begin position="21"/>
        <end position="32"/>
    </location>
</feature>
<feature type="compositionally biased region" description="Basic and acidic residues" evidence="1">
    <location>
        <begin position="52"/>
        <end position="61"/>
    </location>
</feature>
<accession>A0A1A9V6H6</accession>
<reference evidence="2" key="1">
    <citation type="submission" date="2020-05" db="UniProtKB">
        <authorList>
            <consortium name="EnsemblMetazoa"/>
        </authorList>
    </citation>
    <scope>IDENTIFICATION</scope>
    <source>
        <strain evidence="2">TTRI</strain>
    </source>
</reference>
<evidence type="ECO:0000256" key="1">
    <source>
        <dbReference type="SAM" id="MobiDB-lite"/>
    </source>
</evidence>
<proteinExistence type="predicted"/>
<feature type="compositionally biased region" description="Basic residues" evidence="1">
    <location>
        <begin position="221"/>
        <end position="234"/>
    </location>
</feature>
<organism evidence="2 3">
    <name type="scientific">Glossina austeni</name>
    <name type="common">Savannah tsetse fly</name>
    <dbReference type="NCBI Taxonomy" id="7395"/>
    <lineage>
        <taxon>Eukaryota</taxon>
        <taxon>Metazoa</taxon>
        <taxon>Ecdysozoa</taxon>
        <taxon>Arthropoda</taxon>
        <taxon>Hexapoda</taxon>
        <taxon>Insecta</taxon>
        <taxon>Pterygota</taxon>
        <taxon>Neoptera</taxon>
        <taxon>Endopterygota</taxon>
        <taxon>Diptera</taxon>
        <taxon>Brachycera</taxon>
        <taxon>Muscomorpha</taxon>
        <taxon>Hippoboscoidea</taxon>
        <taxon>Glossinidae</taxon>
        <taxon>Glossina</taxon>
    </lineage>
</organism>
<feature type="compositionally biased region" description="Basic and acidic residues" evidence="1">
    <location>
        <begin position="133"/>
        <end position="143"/>
    </location>
</feature>
<evidence type="ECO:0000313" key="2">
    <source>
        <dbReference type="EnsemblMetazoa" id="GAUT027505-PA"/>
    </source>
</evidence>
<evidence type="ECO:0000313" key="3">
    <source>
        <dbReference type="Proteomes" id="UP000078200"/>
    </source>
</evidence>
<feature type="region of interest" description="Disordered" evidence="1">
    <location>
        <begin position="170"/>
        <end position="204"/>
    </location>
</feature>